<dbReference type="PROSITE" id="PS51257">
    <property type="entry name" value="PROKAR_LIPOPROTEIN"/>
    <property type="match status" value="1"/>
</dbReference>
<reference evidence="2 3" key="1">
    <citation type="journal article" date="2014" name="Genome Announc.">
        <title>Draft Genome Sequence of the Iron-Oxidizing, Acidophilic, and Halotolerant 'Thiobacillus prosperus' Type Strain DSM 5130.</title>
        <authorList>
            <person name="Ossandon F.J."/>
            <person name="Cardenas J.P."/>
            <person name="Corbett M."/>
            <person name="Quatrini R."/>
            <person name="Holmes D.S."/>
            <person name="Watkin E."/>
        </authorList>
    </citation>
    <scope>NUCLEOTIDE SEQUENCE [LARGE SCALE GENOMIC DNA]</scope>
    <source>
        <strain evidence="2 3">DSM 5130</strain>
    </source>
</reference>
<proteinExistence type="predicted"/>
<keyword evidence="1" id="KW-0732">Signal</keyword>
<comment type="caution">
    <text evidence="2">The sequence shown here is derived from an EMBL/GenBank/DDBJ whole genome shotgun (WGS) entry which is preliminary data.</text>
</comment>
<keyword evidence="3" id="KW-1185">Reference proteome</keyword>
<dbReference type="RefSeq" id="WP_038091104.1">
    <property type="nucleotide sequence ID" value="NZ_JQSG02000006.1"/>
</dbReference>
<evidence type="ECO:0000313" key="2">
    <source>
        <dbReference type="EMBL" id="OBS08699.1"/>
    </source>
</evidence>
<evidence type="ECO:0008006" key="4">
    <source>
        <dbReference type="Google" id="ProtNLM"/>
    </source>
</evidence>
<accession>A0A1A6C2C3</accession>
<feature type="signal peptide" evidence="1">
    <location>
        <begin position="1"/>
        <end position="21"/>
    </location>
</feature>
<evidence type="ECO:0000313" key="3">
    <source>
        <dbReference type="Proteomes" id="UP000029273"/>
    </source>
</evidence>
<dbReference type="Proteomes" id="UP000029273">
    <property type="component" value="Unassembled WGS sequence"/>
</dbReference>
<dbReference type="AlphaFoldDB" id="A0A1A6C2C3"/>
<dbReference type="EMBL" id="JQSG02000006">
    <property type="protein sequence ID" value="OBS08699.1"/>
    <property type="molecule type" value="Genomic_DNA"/>
</dbReference>
<protein>
    <recommendedName>
        <fullName evidence="4">Lipoprotein</fullName>
    </recommendedName>
</protein>
<sequence>MRKLGYAAVIGTLVATTAGCATNTPPLVAQDKTYTTHGQKLVFGGSYDKHKNLLTILVNGDPVMRGEFPPFTPKKVMHGTYKGMTIGANCYFGTILSSKGGLVGIIAGAVQDSHDKSGDQCKISVNDGQAATLYF</sequence>
<feature type="chain" id="PRO_5008509290" description="Lipoprotein" evidence="1">
    <location>
        <begin position="22"/>
        <end position="135"/>
    </location>
</feature>
<gene>
    <name evidence="2" type="ORF">Thpro_022949</name>
</gene>
<evidence type="ECO:0000256" key="1">
    <source>
        <dbReference type="SAM" id="SignalP"/>
    </source>
</evidence>
<dbReference type="OrthoDB" id="6311033at2"/>
<organism evidence="2 3">
    <name type="scientific">Acidihalobacter prosperus</name>
    <dbReference type="NCBI Taxonomy" id="160660"/>
    <lineage>
        <taxon>Bacteria</taxon>
        <taxon>Pseudomonadati</taxon>
        <taxon>Pseudomonadota</taxon>
        <taxon>Gammaproteobacteria</taxon>
        <taxon>Chromatiales</taxon>
        <taxon>Ectothiorhodospiraceae</taxon>
        <taxon>Acidihalobacter</taxon>
    </lineage>
</organism>
<name>A0A1A6C2C3_9GAMM</name>